<organism evidence="1 2">
    <name type="scientific">Ursus americanus</name>
    <name type="common">American black bear</name>
    <name type="synonym">Euarctos americanus</name>
    <dbReference type="NCBI Taxonomy" id="9643"/>
    <lineage>
        <taxon>Eukaryota</taxon>
        <taxon>Metazoa</taxon>
        <taxon>Chordata</taxon>
        <taxon>Craniata</taxon>
        <taxon>Vertebrata</taxon>
        <taxon>Euteleostomi</taxon>
        <taxon>Mammalia</taxon>
        <taxon>Eutheria</taxon>
        <taxon>Laurasiatheria</taxon>
        <taxon>Carnivora</taxon>
        <taxon>Caniformia</taxon>
        <taxon>Ursidae</taxon>
        <taxon>Ursus</taxon>
    </lineage>
</organism>
<reference evidence="1" key="3">
    <citation type="submission" date="2025-09" db="UniProtKB">
        <authorList>
            <consortium name="Ensembl"/>
        </authorList>
    </citation>
    <scope>IDENTIFICATION</scope>
</reference>
<reference evidence="1" key="2">
    <citation type="submission" date="2025-08" db="UniProtKB">
        <authorList>
            <consortium name="Ensembl"/>
        </authorList>
    </citation>
    <scope>IDENTIFICATION</scope>
</reference>
<dbReference type="Ensembl" id="ENSUAMT00000005699.1">
    <property type="protein sequence ID" value="ENSUAMP00000005012.1"/>
    <property type="gene ID" value="ENSUAMG00000004514.1"/>
</dbReference>
<name>A0A452QIP8_URSAM</name>
<dbReference type="GeneTree" id="ENSGT01030000235929"/>
<proteinExistence type="predicted"/>
<sequence length="59" mass="6559">MRSSCVLLTALVALAAYYIYIPLPSSMSDPWKLMLLDATFRSAQQVVRRSPELILSPSS</sequence>
<accession>A0A452QIP8</accession>
<dbReference type="AlphaFoldDB" id="A0A452QIP8"/>
<protein>
    <submittedName>
        <fullName evidence="1">Uncharacterized protein</fullName>
    </submittedName>
</protein>
<dbReference type="Proteomes" id="UP000291022">
    <property type="component" value="Unassembled WGS sequence"/>
</dbReference>
<evidence type="ECO:0000313" key="2">
    <source>
        <dbReference type="Proteomes" id="UP000291022"/>
    </source>
</evidence>
<dbReference type="STRING" id="9643.ENSUAMP00000005012"/>
<evidence type="ECO:0000313" key="1">
    <source>
        <dbReference type="Ensembl" id="ENSUAMP00000005012.1"/>
    </source>
</evidence>
<keyword evidence="2" id="KW-1185">Reference proteome</keyword>
<dbReference type="OMA" id="RATQCTV"/>
<reference evidence="2" key="1">
    <citation type="submission" date="2016-06" db="EMBL/GenBank/DDBJ databases">
        <title>De novo assembly and RNA-Seq shows season-dependent expression and editing in black bear kidneys.</title>
        <authorList>
            <person name="Korstanje R."/>
            <person name="Srivastava A."/>
            <person name="Sarsani V.K."/>
            <person name="Sheehan S.M."/>
            <person name="Seger R.L."/>
            <person name="Barter M.E."/>
            <person name="Lindqvist C."/>
            <person name="Brody L.C."/>
            <person name="Mullikin J.C."/>
        </authorList>
    </citation>
    <scope>NUCLEOTIDE SEQUENCE [LARGE SCALE GENOMIC DNA]</scope>
</reference>